<protein>
    <submittedName>
        <fullName evidence="2">Uncharacterized protein</fullName>
    </submittedName>
</protein>
<keyword evidence="1" id="KW-1133">Transmembrane helix</keyword>
<accession>A0AAD5PDY4</accession>
<keyword evidence="3" id="KW-1185">Reference proteome</keyword>
<reference evidence="2" key="2">
    <citation type="submission" date="2023-02" db="EMBL/GenBank/DDBJ databases">
        <authorList>
            <consortium name="DOE Joint Genome Institute"/>
            <person name="Mondo S.J."/>
            <person name="Chang Y."/>
            <person name="Wang Y."/>
            <person name="Ahrendt S."/>
            <person name="Andreopoulos W."/>
            <person name="Barry K."/>
            <person name="Beard J."/>
            <person name="Benny G.L."/>
            <person name="Blankenship S."/>
            <person name="Bonito G."/>
            <person name="Cuomo C."/>
            <person name="Desiro A."/>
            <person name="Gervers K.A."/>
            <person name="Hundley H."/>
            <person name="Kuo A."/>
            <person name="LaButti K."/>
            <person name="Lang B.F."/>
            <person name="Lipzen A."/>
            <person name="O'Donnell K."/>
            <person name="Pangilinan J."/>
            <person name="Reynolds N."/>
            <person name="Sandor L."/>
            <person name="Smith M.W."/>
            <person name="Tsang A."/>
            <person name="Grigoriev I.V."/>
            <person name="Stajich J.E."/>
            <person name="Spatafora J.W."/>
        </authorList>
    </citation>
    <scope>NUCLEOTIDE SEQUENCE</scope>
    <source>
        <strain evidence="2">RSA 2281</strain>
    </source>
</reference>
<evidence type="ECO:0000256" key="1">
    <source>
        <dbReference type="SAM" id="Phobius"/>
    </source>
</evidence>
<keyword evidence="1" id="KW-0812">Transmembrane</keyword>
<proteinExistence type="predicted"/>
<comment type="caution">
    <text evidence="2">The sequence shown here is derived from an EMBL/GenBank/DDBJ whole genome shotgun (WGS) entry which is preliminary data.</text>
</comment>
<dbReference type="Proteomes" id="UP001209540">
    <property type="component" value="Unassembled WGS sequence"/>
</dbReference>
<evidence type="ECO:0000313" key="2">
    <source>
        <dbReference type="EMBL" id="KAI9263246.1"/>
    </source>
</evidence>
<gene>
    <name evidence="2" type="ORF">BDA99DRAFT_61883</name>
</gene>
<dbReference type="AlphaFoldDB" id="A0AAD5PDY4"/>
<name>A0AAD5PDY4_9FUNG</name>
<reference evidence="2" key="1">
    <citation type="journal article" date="2022" name="IScience">
        <title>Evolution of zygomycete secretomes and the origins of terrestrial fungal ecologies.</title>
        <authorList>
            <person name="Chang Y."/>
            <person name="Wang Y."/>
            <person name="Mondo S."/>
            <person name="Ahrendt S."/>
            <person name="Andreopoulos W."/>
            <person name="Barry K."/>
            <person name="Beard J."/>
            <person name="Benny G.L."/>
            <person name="Blankenship S."/>
            <person name="Bonito G."/>
            <person name="Cuomo C."/>
            <person name="Desiro A."/>
            <person name="Gervers K.A."/>
            <person name="Hundley H."/>
            <person name="Kuo A."/>
            <person name="LaButti K."/>
            <person name="Lang B.F."/>
            <person name="Lipzen A."/>
            <person name="O'Donnell K."/>
            <person name="Pangilinan J."/>
            <person name="Reynolds N."/>
            <person name="Sandor L."/>
            <person name="Smith M.E."/>
            <person name="Tsang A."/>
            <person name="Grigoriev I.V."/>
            <person name="Stajich J.E."/>
            <person name="Spatafora J.W."/>
        </authorList>
    </citation>
    <scope>NUCLEOTIDE SEQUENCE</scope>
    <source>
        <strain evidence="2">RSA 2281</strain>
    </source>
</reference>
<sequence>MDSIVIMNHLYFFLVKIIKKKVYSHHFKETGLRLCIIPLYFFFFHSKRFINRLFFIYKQKRTKRKMSKRFHGEAFTTTTMMSAGGKTHEQEENIGPRLIRQPRRMKRLLGTVKRQIFGPSYDP</sequence>
<dbReference type="EMBL" id="JAIXMP010000013">
    <property type="protein sequence ID" value="KAI9263246.1"/>
    <property type="molecule type" value="Genomic_DNA"/>
</dbReference>
<evidence type="ECO:0000313" key="3">
    <source>
        <dbReference type="Proteomes" id="UP001209540"/>
    </source>
</evidence>
<organism evidence="2 3">
    <name type="scientific">Phascolomyces articulosus</name>
    <dbReference type="NCBI Taxonomy" id="60185"/>
    <lineage>
        <taxon>Eukaryota</taxon>
        <taxon>Fungi</taxon>
        <taxon>Fungi incertae sedis</taxon>
        <taxon>Mucoromycota</taxon>
        <taxon>Mucoromycotina</taxon>
        <taxon>Mucoromycetes</taxon>
        <taxon>Mucorales</taxon>
        <taxon>Lichtheimiaceae</taxon>
        <taxon>Phascolomyces</taxon>
    </lineage>
</organism>
<keyword evidence="1" id="KW-0472">Membrane</keyword>
<feature type="transmembrane region" description="Helical" evidence="1">
    <location>
        <begin position="37"/>
        <end position="57"/>
    </location>
</feature>